<sequence>MCSEDVSYESTTYINDPIHALQVIRKLKQNPNCEISETESLCVQLAGLCHDLGHGPFSHSWEQYVQEKTGEKYEHENMSIQLFDYLIRENKLNDSFQRYGIDEEHRKFIKDLILGKPAEYKTLKPKSYLFEIVANKQNGLDIDKYEYLMRDSYFFGIKIDPNFGRYLTGIRIIEDGDKNEHIGYRDKLESHIISIFKQRAEMHDKAYKHKVCLRIETM</sequence>
<dbReference type="eggNOG" id="KOG2681">
    <property type="taxonomic scope" value="Eukaryota"/>
</dbReference>
<dbReference type="AlphaFoldDB" id="T1IBN1"/>
<dbReference type="GO" id="GO:0006203">
    <property type="term" value="P:dGTP catabolic process"/>
    <property type="evidence" value="ECO:0007669"/>
    <property type="project" value="TreeGrafter"/>
</dbReference>
<organism evidence="3 4">
    <name type="scientific">Rhodnius prolixus</name>
    <name type="common">Triatomid bug</name>
    <dbReference type="NCBI Taxonomy" id="13249"/>
    <lineage>
        <taxon>Eukaryota</taxon>
        <taxon>Metazoa</taxon>
        <taxon>Ecdysozoa</taxon>
        <taxon>Arthropoda</taxon>
        <taxon>Hexapoda</taxon>
        <taxon>Insecta</taxon>
        <taxon>Pterygota</taxon>
        <taxon>Neoptera</taxon>
        <taxon>Paraneoptera</taxon>
        <taxon>Hemiptera</taxon>
        <taxon>Heteroptera</taxon>
        <taxon>Panheteroptera</taxon>
        <taxon>Cimicomorpha</taxon>
        <taxon>Reduviidae</taxon>
        <taxon>Triatominae</taxon>
        <taxon>Rhodnius</taxon>
    </lineage>
</organism>
<evidence type="ECO:0000313" key="3">
    <source>
        <dbReference type="EnsemblMetazoa" id="RPRC013701-PA"/>
    </source>
</evidence>
<dbReference type="STRING" id="13249.T1IBN1"/>
<dbReference type="InterPro" id="IPR050135">
    <property type="entry name" value="dGTPase-like"/>
</dbReference>
<keyword evidence="4" id="KW-1185">Reference proteome</keyword>
<dbReference type="InterPro" id="IPR003607">
    <property type="entry name" value="HD/PDEase_dom"/>
</dbReference>
<dbReference type="GO" id="GO:0008832">
    <property type="term" value="F:dGTPase activity"/>
    <property type="evidence" value="ECO:0007669"/>
    <property type="project" value="TreeGrafter"/>
</dbReference>
<dbReference type="EnsemblMetazoa" id="RPRC013701-RA">
    <property type="protein sequence ID" value="RPRC013701-PA"/>
    <property type="gene ID" value="RPRC013701"/>
</dbReference>
<reference evidence="3" key="1">
    <citation type="submission" date="2015-05" db="UniProtKB">
        <authorList>
            <consortium name="EnsemblMetazoa"/>
        </authorList>
    </citation>
    <scope>IDENTIFICATION</scope>
</reference>
<dbReference type="HOGENOM" id="CLU_026821_2_0_1"/>
<dbReference type="SUPFAM" id="SSF109604">
    <property type="entry name" value="HD-domain/PDEase-like"/>
    <property type="match status" value="1"/>
</dbReference>
<proteinExistence type="inferred from homology"/>
<dbReference type="Pfam" id="PF01966">
    <property type="entry name" value="HD"/>
    <property type="match status" value="1"/>
</dbReference>
<dbReference type="Gene3D" id="1.10.3210.10">
    <property type="entry name" value="Hypothetical protein af1432"/>
    <property type="match status" value="1"/>
</dbReference>
<evidence type="ECO:0000256" key="1">
    <source>
        <dbReference type="ARBA" id="ARBA00005776"/>
    </source>
</evidence>
<dbReference type="PANTHER" id="PTHR11373">
    <property type="entry name" value="DEOXYNUCLEOSIDE TRIPHOSPHATE TRIPHOSPHOHYDROLASE"/>
    <property type="match status" value="1"/>
</dbReference>
<dbReference type="InterPro" id="IPR006674">
    <property type="entry name" value="HD_domain"/>
</dbReference>
<name>T1IBN1_RHOPR</name>
<dbReference type="OMA" id="WAHEDES"/>
<dbReference type="GO" id="GO:0005634">
    <property type="term" value="C:nucleus"/>
    <property type="evidence" value="ECO:0007669"/>
    <property type="project" value="TreeGrafter"/>
</dbReference>
<dbReference type="InParanoid" id="T1IBN1"/>
<dbReference type="VEuPathDB" id="VectorBase:RPRC013701"/>
<protein>
    <submittedName>
        <fullName evidence="3">HD_domain domain-containing protein</fullName>
    </submittedName>
</protein>
<evidence type="ECO:0000259" key="2">
    <source>
        <dbReference type="Pfam" id="PF01966"/>
    </source>
</evidence>
<feature type="domain" description="HD" evidence="2">
    <location>
        <begin position="18"/>
        <end position="108"/>
    </location>
</feature>
<evidence type="ECO:0000313" key="4">
    <source>
        <dbReference type="Proteomes" id="UP000015103"/>
    </source>
</evidence>
<dbReference type="CDD" id="cd00077">
    <property type="entry name" value="HDc"/>
    <property type="match status" value="1"/>
</dbReference>
<dbReference type="EMBL" id="ACPB03018355">
    <property type="status" value="NOT_ANNOTATED_CDS"/>
    <property type="molecule type" value="Genomic_DNA"/>
</dbReference>
<comment type="similarity">
    <text evidence="1">Belongs to the SAMHD1 family.</text>
</comment>
<dbReference type="PANTHER" id="PTHR11373:SF4">
    <property type="entry name" value="DEOXYNUCLEOSIDE TRIPHOSPHATE TRIPHOSPHOHYDROLASE SAMHD1"/>
    <property type="match status" value="1"/>
</dbReference>
<accession>T1IBN1</accession>
<dbReference type="Proteomes" id="UP000015103">
    <property type="component" value="Unassembled WGS sequence"/>
</dbReference>